<evidence type="ECO:0000256" key="1">
    <source>
        <dbReference type="ARBA" id="ARBA00022801"/>
    </source>
</evidence>
<dbReference type="Pfam" id="PF00857">
    <property type="entry name" value="Isochorismatase"/>
    <property type="match status" value="1"/>
</dbReference>
<dbReference type="PIRSF" id="PIRSF001111">
    <property type="entry name" value="Isochorismatase"/>
    <property type="match status" value="1"/>
</dbReference>
<proteinExistence type="predicted"/>
<dbReference type="InterPro" id="IPR016291">
    <property type="entry name" value="Isochorismatase"/>
</dbReference>
<sequence length="230" mass="24817">MSGIPPIEPYSLPTREELPANTARWAPDAERAALLVHDMQRFFLAPLPADTLRGDLITNVARLRDHCAALDLPVAYTAQPGGMTPEQRGLLADFWGPGMSPEPEHRQIDDSLSPALGDRVFTKWRYSAFHQSGLLEWLREQGRDQLIICGVYAHVGVLMTAVDAFSHGIQPFLVADATADFSAAYHHSALQYAAERCAVVLTGADVRAALGRPGRRPVTAGGPARSGGAA</sequence>
<reference evidence="4" key="1">
    <citation type="submission" date="2023-07" db="EMBL/GenBank/DDBJ databases">
        <title>30 novel species of actinomycetes from the DSMZ collection.</title>
        <authorList>
            <person name="Nouioui I."/>
        </authorList>
    </citation>
    <scope>NUCLEOTIDE SEQUENCE [LARGE SCALE GENOMIC DNA]</scope>
    <source>
        <strain evidence="4">DSM 41886</strain>
    </source>
</reference>
<accession>A0ABU2S0Z6</accession>
<dbReference type="PANTHER" id="PTHR43540:SF3">
    <property type="entry name" value="ENTEROBACTIN SYNTHASE COMPONENT B"/>
    <property type="match status" value="1"/>
</dbReference>
<dbReference type="InterPro" id="IPR036380">
    <property type="entry name" value="Isochorismatase-like_sf"/>
</dbReference>
<comment type="caution">
    <text evidence="3">The sequence shown here is derived from an EMBL/GenBank/DDBJ whole genome shotgun (WGS) entry which is preliminary data.</text>
</comment>
<name>A0ABU2S0Z6_9ACTN</name>
<protein>
    <submittedName>
        <fullName evidence="3">Isochorismatase family protein</fullName>
    </submittedName>
</protein>
<dbReference type="RefSeq" id="WP_311615199.1">
    <property type="nucleotide sequence ID" value="NZ_JAVREV010000001.1"/>
</dbReference>
<dbReference type="PRINTS" id="PR01398">
    <property type="entry name" value="ISCHRISMTASE"/>
</dbReference>
<evidence type="ECO:0000259" key="2">
    <source>
        <dbReference type="Pfam" id="PF00857"/>
    </source>
</evidence>
<dbReference type="EMBL" id="JAVREV010000001">
    <property type="protein sequence ID" value="MDT0441434.1"/>
    <property type="molecule type" value="Genomic_DNA"/>
</dbReference>
<organism evidence="3 4">
    <name type="scientific">Streptomyces johnsoniae</name>
    <dbReference type="NCBI Taxonomy" id="3075532"/>
    <lineage>
        <taxon>Bacteria</taxon>
        <taxon>Bacillati</taxon>
        <taxon>Actinomycetota</taxon>
        <taxon>Actinomycetes</taxon>
        <taxon>Kitasatosporales</taxon>
        <taxon>Streptomycetaceae</taxon>
        <taxon>Streptomyces</taxon>
    </lineage>
</organism>
<keyword evidence="1" id="KW-0378">Hydrolase</keyword>
<dbReference type="InterPro" id="IPR000868">
    <property type="entry name" value="Isochorismatase-like_dom"/>
</dbReference>
<keyword evidence="4" id="KW-1185">Reference proteome</keyword>
<dbReference type="PANTHER" id="PTHR43540">
    <property type="entry name" value="PEROXYUREIDOACRYLATE/UREIDOACRYLATE AMIDOHYDROLASE-RELATED"/>
    <property type="match status" value="1"/>
</dbReference>
<evidence type="ECO:0000313" key="3">
    <source>
        <dbReference type="EMBL" id="MDT0441434.1"/>
    </source>
</evidence>
<feature type="domain" description="Isochorismatase-like" evidence="2">
    <location>
        <begin position="32"/>
        <end position="204"/>
    </location>
</feature>
<gene>
    <name evidence="3" type="ORF">RM779_02300</name>
</gene>
<dbReference type="InterPro" id="IPR050272">
    <property type="entry name" value="Isochorismatase-like_hydrls"/>
</dbReference>
<dbReference type="Gene3D" id="3.40.50.850">
    <property type="entry name" value="Isochorismatase-like"/>
    <property type="match status" value="1"/>
</dbReference>
<dbReference type="Proteomes" id="UP001183615">
    <property type="component" value="Unassembled WGS sequence"/>
</dbReference>
<dbReference type="SUPFAM" id="SSF52499">
    <property type="entry name" value="Isochorismatase-like hydrolases"/>
    <property type="match status" value="1"/>
</dbReference>
<evidence type="ECO:0000313" key="4">
    <source>
        <dbReference type="Proteomes" id="UP001183615"/>
    </source>
</evidence>